<name>A0A024TA86_9STRA</name>
<evidence type="ECO:0000313" key="1">
    <source>
        <dbReference type="EMBL" id="ETV91065.1"/>
    </source>
</evidence>
<dbReference type="GeneID" id="20091350"/>
<proteinExistence type="predicted"/>
<dbReference type="AlphaFoldDB" id="A0A024TA86"/>
<protein>
    <submittedName>
        <fullName evidence="1">Uncharacterized protein</fullName>
    </submittedName>
</protein>
<sequence length="35" mass="4006">MNIIKDKLASRINLKRQGRLHYLLGDAYDKICSSA</sequence>
<dbReference type="VEuPathDB" id="FungiDB:H310_14300"/>
<reference evidence="1" key="1">
    <citation type="submission" date="2013-12" db="EMBL/GenBank/DDBJ databases">
        <title>The Genome Sequence of Aphanomyces invadans NJM9701.</title>
        <authorList>
            <consortium name="The Broad Institute Genomics Platform"/>
            <person name="Russ C."/>
            <person name="Tyler B."/>
            <person name="van West P."/>
            <person name="Dieguez-Uribeondo J."/>
            <person name="Young S.K."/>
            <person name="Zeng Q."/>
            <person name="Gargeya S."/>
            <person name="Fitzgerald M."/>
            <person name="Abouelleil A."/>
            <person name="Alvarado L."/>
            <person name="Chapman S.B."/>
            <person name="Gainer-Dewar J."/>
            <person name="Goldberg J."/>
            <person name="Griggs A."/>
            <person name="Gujja S."/>
            <person name="Hansen M."/>
            <person name="Howarth C."/>
            <person name="Imamovic A."/>
            <person name="Ireland A."/>
            <person name="Larimer J."/>
            <person name="McCowan C."/>
            <person name="Murphy C."/>
            <person name="Pearson M."/>
            <person name="Poon T.W."/>
            <person name="Priest M."/>
            <person name="Roberts A."/>
            <person name="Saif S."/>
            <person name="Shea T."/>
            <person name="Sykes S."/>
            <person name="Wortman J."/>
            <person name="Nusbaum C."/>
            <person name="Birren B."/>
        </authorList>
    </citation>
    <scope>NUCLEOTIDE SEQUENCE [LARGE SCALE GENOMIC DNA]</scope>
    <source>
        <strain evidence="1">NJM9701</strain>
    </source>
</reference>
<organism evidence="1">
    <name type="scientific">Aphanomyces invadans</name>
    <dbReference type="NCBI Taxonomy" id="157072"/>
    <lineage>
        <taxon>Eukaryota</taxon>
        <taxon>Sar</taxon>
        <taxon>Stramenopiles</taxon>
        <taxon>Oomycota</taxon>
        <taxon>Saprolegniomycetes</taxon>
        <taxon>Saprolegniales</taxon>
        <taxon>Verrucalvaceae</taxon>
        <taxon>Aphanomyces</taxon>
    </lineage>
</organism>
<gene>
    <name evidence="1" type="ORF">H310_14300</name>
</gene>
<dbReference type="EMBL" id="KI914016">
    <property type="protein sequence ID" value="ETV91065.1"/>
    <property type="molecule type" value="Genomic_DNA"/>
</dbReference>
<dbReference type="RefSeq" id="XP_008880345.1">
    <property type="nucleotide sequence ID" value="XM_008882123.1"/>
</dbReference>
<accession>A0A024TA86</accession>